<organism evidence="1">
    <name type="scientific">Arundo donax</name>
    <name type="common">Giant reed</name>
    <name type="synonym">Donax arundinaceus</name>
    <dbReference type="NCBI Taxonomy" id="35708"/>
    <lineage>
        <taxon>Eukaryota</taxon>
        <taxon>Viridiplantae</taxon>
        <taxon>Streptophyta</taxon>
        <taxon>Embryophyta</taxon>
        <taxon>Tracheophyta</taxon>
        <taxon>Spermatophyta</taxon>
        <taxon>Magnoliopsida</taxon>
        <taxon>Liliopsida</taxon>
        <taxon>Poales</taxon>
        <taxon>Poaceae</taxon>
        <taxon>PACMAD clade</taxon>
        <taxon>Arundinoideae</taxon>
        <taxon>Arundineae</taxon>
        <taxon>Arundo</taxon>
    </lineage>
</organism>
<dbReference type="AlphaFoldDB" id="A0A0A9HNP4"/>
<proteinExistence type="predicted"/>
<reference evidence="1" key="1">
    <citation type="submission" date="2014-09" db="EMBL/GenBank/DDBJ databases">
        <authorList>
            <person name="Magalhaes I.L.F."/>
            <person name="Oliveira U."/>
            <person name="Santos F.R."/>
            <person name="Vidigal T.H.D.A."/>
            <person name="Brescovit A.D."/>
            <person name="Santos A.J."/>
        </authorList>
    </citation>
    <scope>NUCLEOTIDE SEQUENCE</scope>
    <source>
        <tissue evidence="1">Shoot tissue taken approximately 20 cm above the soil surface</tissue>
    </source>
</reference>
<reference evidence="1" key="2">
    <citation type="journal article" date="2015" name="Data Brief">
        <title>Shoot transcriptome of the giant reed, Arundo donax.</title>
        <authorList>
            <person name="Barrero R.A."/>
            <person name="Guerrero F.D."/>
            <person name="Moolhuijzen P."/>
            <person name="Goolsby J.A."/>
            <person name="Tidwell J."/>
            <person name="Bellgard S.E."/>
            <person name="Bellgard M.I."/>
        </authorList>
    </citation>
    <scope>NUCLEOTIDE SEQUENCE</scope>
    <source>
        <tissue evidence="1">Shoot tissue taken approximately 20 cm above the soil surface</tissue>
    </source>
</reference>
<accession>A0A0A9HNP4</accession>
<evidence type="ECO:0000313" key="1">
    <source>
        <dbReference type="EMBL" id="JAE38357.1"/>
    </source>
</evidence>
<name>A0A0A9HNP4_ARUDO</name>
<sequence>MVQLLAPLPRDGCKGLVLIRCSTKRCRSYCVVIVAVHFVRIFLLL</sequence>
<dbReference type="EMBL" id="GBRH01159539">
    <property type="protein sequence ID" value="JAE38357.1"/>
    <property type="molecule type" value="Transcribed_RNA"/>
</dbReference>
<protein>
    <submittedName>
        <fullName evidence="1">Uncharacterized protein</fullName>
    </submittedName>
</protein>